<name>A0A813D0J6_POLGL</name>
<dbReference type="InterPro" id="IPR029058">
    <property type="entry name" value="AB_hydrolase_fold"/>
</dbReference>
<evidence type="ECO:0000313" key="2">
    <source>
        <dbReference type="EMBL" id="CAE8581774.1"/>
    </source>
</evidence>
<organism evidence="2 3">
    <name type="scientific">Polarella glacialis</name>
    <name type="common">Dinoflagellate</name>
    <dbReference type="NCBI Taxonomy" id="89957"/>
    <lineage>
        <taxon>Eukaryota</taxon>
        <taxon>Sar</taxon>
        <taxon>Alveolata</taxon>
        <taxon>Dinophyceae</taxon>
        <taxon>Suessiales</taxon>
        <taxon>Suessiaceae</taxon>
        <taxon>Polarella</taxon>
    </lineage>
</organism>
<dbReference type="InterPro" id="IPR022742">
    <property type="entry name" value="Hydrolase_4"/>
</dbReference>
<dbReference type="SUPFAM" id="SSF53474">
    <property type="entry name" value="alpha/beta-Hydrolases"/>
    <property type="match status" value="1"/>
</dbReference>
<dbReference type="PANTHER" id="PTHR11614">
    <property type="entry name" value="PHOSPHOLIPASE-RELATED"/>
    <property type="match status" value="1"/>
</dbReference>
<proteinExistence type="predicted"/>
<keyword evidence="3" id="KW-1185">Reference proteome</keyword>
<sequence>MVSSSPVPDTQTYGAENVDGMMTVGPGMASFPTLSDGWRLHVHTWHAKEPLGVVLYCHGWNEMIDSVVVRRLAAGLLLKGISLVAYDHDMHGKSMGMWPHSICSGNIKYMRTAALHCVEIAMIVCKEQLPFVIIGHSLGGATAMLATERITQMCKKERSSELLLKGSIYLAPGNNGE</sequence>
<accession>A0A813D0J6</accession>
<dbReference type="Proteomes" id="UP000654075">
    <property type="component" value="Unassembled WGS sequence"/>
</dbReference>
<protein>
    <recommendedName>
        <fullName evidence="1">Serine aminopeptidase S33 domain-containing protein</fullName>
    </recommendedName>
</protein>
<dbReference type="Gene3D" id="3.40.50.1820">
    <property type="entry name" value="alpha/beta hydrolase"/>
    <property type="match status" value="1"/>
</dbReference>
<dbReference type="Pfam" id="PF12146">
    <property type="entry name" value="Hydrolase_4"/>
    <property type="match status" value="1"/>
</dbReference>
<dbReference type="AlphaFoldDB" id="A0A813D0J6"/>
<reference evidence="2" key="1">
    <citation type="submission" date="2021-02" db="EMBL/GenBank/DDBJ databases">
        <authorList>
            <person name="Dougan E. K."/>
            <person name="Rhodes N."/>
            <person name="Thang M."/>
            <person name="Chan C."/>
        </authorList>
    </citation>
    <scope>NUCLEOTIDE SEQUENCE</scope>
</reference>
<dbReference type="EMBL" id="CAJNNV010000196">
    <property type="protein sequence ID" value="CAE8581774.1"/>
    <property type="molecule type" value="Genomic_DNA"/>
</dbReference>
<dbReference type="InterPro" id="IPR051044">
    <property type="entry name" value="MAG_DAG_Lipase"/>
</dbReference>
<gene>
    <name evidence="2" type="ORF">PGLA1383_LOCUS786</name>
</gene>
<evidence type="ECO:0000313" key="3">
    <source>
        <dbReference type="Proteomes" id="UP000654075"/>
    </source>
</evidence>
<evidence type="ECO:0000259" key="1">
    <source>
        <dbReference type="Pfam" id="PF12146"/>
    </source>
</evidence>
<comment type="caution">
    <text evidence="2">The sequence shown here is derived from an EMBL/GenBank/DDBJ whole genome shotgun (WGS) entry which is preliminary data.</text>
</comment>
<feature type="domain" description="Serine aminopeptidase S33" evidence="1">
    <location>
        <begin position="49"/>
        <end position="151"/>
    </location>
</feature>